<protein>
    <submittedName>
        <fullName evidence="2">Uncharacterized protein</fullName>
    </submittedName>
</protein>
<dbReference type="AlphaFoldDB" id="A0A133PQM6"/>
<organism evidence="2">
    <name type="scientific">Peptoniphilus harei</name>
    <dbReference type="NCBI Taxonomy" id="54005"/>
    <lineage>
        <taxon>Bacteria</taxon>
        <taxon>Bacillati</taxon>
        <taxon>Bacillota</taxon>
        <taxon>Tissierellia</taxon>
        <taxon>Tissierellales</taxon>
        <taxon>Peptoniphilaceae</taxon>
        <taxon>Peptoniphilus</taxon>
    </lineage>
</organism>
<keyword evidence="1" id="KW-0812">Transmembrane</keyword>
<dbReference type="Proteomes" id="UP000070174">
    <property type="component" value="Unassembled WGS sequence"/>
</dbReference>
<reference evidence="2 3" key="1">
    <citation type="submission" date="2016-01" db="EMBL/GenBank/DDBJ databases">
        <authorList>
            <person name="Oliw E.H."/>
        </authorList>
    </citation>
    <scope>NUCLEOTIDE SEQUENCE [LARGE SCALE GENOMIC DNA]</scope>
    <source>
        <strain evidence="2 3">CMW7756A</strain>
    </source>
</reference>
<keyword evidence="1" id="KW-1133">Transmembrane helix</keyword>
<proteinExistence type="predicted"/>
<comment type="caution">
    <text evidence="2">The sequence shown here is derived from an EMBL/GenBank/DDBJ whole genome shotgun (WGS) entry which is preliminary data.</text>
</comment>
<accession>A0A133PQM6</accession>
<dbReference type="PATRIC" id="fig|54005.3.peg.543"/>
<name>A0A133PQM6_9FIRM</name>
<feature type="transmembrane region" description="Helical" evidence="1">
    <location>
        <begin position="7"/>
        <end position="27"/>
    </location>
</feature>
<dbReference type="EMBL" id="LRQE01000021">
    <property type="protein sequence ID" value="KXA30953.1"/>
    <property type="molecule type" value="Genomic_DNA"/>
</dbReference>
<evidence type="ECO:0000256" key="1">
    <source>
        <dbReference type="SAM" id="Phobius"/>
    </source>
</evidence>
<gene>
    <name evidence="2" type="ORF">HMPREF3229_00551</name>
</gene>
<evidence type="ECO:0000313" key="3">
    <source>
        <dbReference type="Proteomes" id="UP000070174"/>
    </source>
</evidence>
<dbReference type="RefSeq" id="WP_005957198.1">
    <property type="nucleotide sequence ID" value="NZ_CABJAL010000001.1"/>
</dbReference>
<evidence type="ECO:0000313" key="2">
    <source>
        <dbReference type="EMBL" id="KXA30953.1"/>
    </source>
</evidence>
<keyword evidence="1" id="KW-0472">Membrane</keyword>
<sequence length="71" mass="7992">MKKALKILGIIAGILILMKLFNISIFIGNQRIDKHFIVSGIRNFNLGDLFDKVSRFFDELAGGIRRAVNSL</sequence>